<organism evidence="1 2">
    <name type="scientific">Peronosclerospora sorghi</name>
    <dbReference type="NCBI Taxonomy" id="230839"/>
    <lineage>
        <taxon>Eukaryota</taxon>
        <taxon>Sar</taxon>
        <taxon>Stramenopiles</taxon>
        <taxon>Oomycota</taxon>
        <taxon>Peronosporomycetes</taxon>
        <taxon>Peronosporales</taxon>
        <taxon>Peronosporaceae</taxon>
        <taxon>Peronosclerospora</taxon>
    </lineage>
</organism>
<protein>
    <submittedName>
        <fullName evidence="1">Uncharacterized protein</fullName>
    </submittedName>
</protein>
<keyword evidence="2" id="KW-1185">Reference proteome</keyword>
<reference evidence="1 2" key="1">
    <citation type="journal article" date="2022" name="bioRxiv">
        <title>The genome of the oomycete Peronosclerospora sorghi, a cosmopolitan pathogen of maize and sorghum, is inflated with dispersed pseudogenes.</title>
        <authorList>
            <person name="Fletcher K."/>
            <person name="Martin F."/>
            <person name="Isakeit T."/>
            <person name="Cavanaugh K."/>
            <person name="Magill C."/>
            <person name="Michelmore R."/>
        </authorList>
    </citation>
    <scope>NUCLEOTIDE SEQUENCE [LARGE SCALE GENOMIC DNA]</scope>
    <source>
        <strain evidence="1">P6</strain>
    </source>
</reference>
<evidence type="ECO:0000313" key="1">
    <source>
        <dbReference type="EMBL" id="KAI9916587.1"/>
    </source>
</evidence>
<accession>A0ACC0WDU4</accession>
<dbReference type="Proteomes" id="UP001163321">
    <property type="component" value="Chromosome 2"/>
</dbReference>
<comment type="caution">
    <text evidence="1">The sequence shown here is derived from an EMBL/GenBank/DDBJ whole genome shotgun (WGS) entry which is preliminary data.</text>
</comment>
<dbReference type="EMBL" id="CM047581">
    <property type="protein sequence ID" value="KAI9916587.1"/>
    <property type="molecule type" value="Genomic_DNA"/>
</dbReference>
<proteinExistence type="predicted"/>
<sequence length="134" mass="15539">MIDTLVICHVIAEDKSNELIRKEGILGDARVKIRIDSGAENNITRPRLGTHLFQKKKIEAVQFDGSTTTKKMTNVFKEDIMMEGQVFKDITLTGWEFPHQQDIILGEPWLVQYNHKIDWRTHVIQLTTKRHQAT</sequence>
<evidence type="ECO:0000313" key="2">
    <source>
        <dbReference type="Proteomes" id="UP001163321"/>
    </source>
</evidence>
<name>A0ACC0WDU4_9STRA</name>
<gene>
    <name evidence="1" type="ORF">PsorP6_018201</name>
</gene>